<evidence type="ECO:0000313" key="3">
    <source>
        <dbReference type="Proteomes" id="UP001319861"/>
    </source>
</evidence>
<dbReference type="RefSeq" id="WP_229231138.1">
    <property type="nucleotide sequence ID" value="NZ_AP024525.1"/>
</dbReference>
<keyword evidence="3" id="KW-1185">Reference proteome</keyword>
<dbReference type="PANTHER" id="PTHR33164:SF104">
    <property type="entry name" value="TRANSCRIPTIONAL REGULATORY PROTEIN"/>
    <property type="match status" value="1"/>
</dbReference>
<dbReference type="InterPro" id="IPR036390">
    <property type="entry name" value="WH_DNA-bd_sf"/>
</dbReference>
<sequence>MDGSSERIDSIDHVRGQWARIFPGLDTRPVDVVGRINRIAHIIQLRSDAVLARNAITRAEFDLLSVLARTGRPMAPTELAAELLISGPGVTKRIRKLLDAGLVEREANPQDGRSALIRMAPPALEALRPILEAVLAFEAGLLAALGPAGAEGLAENLRTLLASLEPTPQSGGHPAP</sequence>
<reference evidence="2 3" key="1">
    <citation type="journal article" date="2021" name="J. Biosci. Bioeng.">
        <title>Identification and characterization of a chc gene cluster responsible for the aromatization pathway of cyclohexanecarboxylate degradation in Sinomonas cyclohexanicum ATCC 51369.</title>
        <authorList>
            <person name="Yamamoto T."/>
            <person name="Hasegawa Y."/>
            <person name="Lau P.C.K."/>
            <person name="Iwaki H."/>
        </authorList>
    </citation>
    <scope>NUCLEOTIDE SEQUENCE [LARGE SCALE GENOMIC DNA]</scope>
    <source>
        <strain evidence="2 3">ATCC 51369</strain>
    </source>
</reference>
<dbReference type="PANTHER" id="PTHR33164">
    <property type="entry name" value="TRANSCRIPTIONAL REGULATOR, MARR FAMILY"/>
    <property type="match status" value="1"/>
</dbReference>
<dbReference type="Gene3D" id="1.10.10.10">
    <property type="entry name" value="Winged helix-like DNA-binding domain superfamily/Winged helix DNA-binding domain"/>
    <property type="match status" value="1"/>
</dbReference>
<dbReference type="InterPro" id="IPR036388">
    <property type="entry name" value="WH-like_DNA-bd_sf"/>
</dbReference>
<gene>
    <name evidence="2" type="ORF">SCMU_02350</name>
</gene>
<dbReference type="InterPro" id="IPR011991">
    <property type="entry name" value="ArsR-like_HTH"/>
</dbReference>
<dbReference type="InterPro" id="IPR039422">
    <property type="entry name" value="MarR/SlyA-like"/>
</dbReference>
<dbReference type="InterPro" id="IPR000835">
    <property type="entry name" value="HTH_MarR-typ"/>
</dbReference>
<dbReference type="Pfam" id="PF12802">
    <property type="entry name" value="MarR_2"/>
    <property type="match status" value="1"/>
</dbReference>
<proteinExistence type="predicted"/>
<dbReference type="EMBL" id="AP024525">
    <property type="protein sequence ID" value="BCT74393.1"/>
    <property type="molecule type" value="Genomic_DNA"/>
</dbReference>
<evidence type="ECO:0000259" key="1">
    <source>
        <dbReference type="PROSITE" id="PS50995"/>
    </source>
</evidence>
<accession>A0ABM7PQC0</accession>
<protein>
    <submittedName>
        <fullName evidence="2">Transcriptional regulator</fullName>
    </submittedName>
</protein>
<organism evidence="2 3">
    <name type="scientific">Sinomonas cyclohexanicum</name>
    <name type="common">Corynebacterium cyclohexanicum</name>
    <dbReference type="NCBI Taxonomy" id="322009"/>
    <lineage>
        <taxon>Bacteria</taxon>
        <taxon>Bacillati</taxon>
        <taxon>Actinomycetota</taxon>
        <taxon>Actinomycetes</taxon>
        <taxon>Micrococcales</taxon>
        <taxon>Micrococcaceae</taxon>
        <taxon>Sinomonas</taxon>
    </lineage>
</organism>
<dbReference type="CDD" id="cd00090">
    <property type="entry name" value="HTH_ARSR"/>
    <property type="match status" value="1"/>
</dbReference>
<name>A0ABM7PQC0_SINCY</name>
<dbReference type="SUPFAM" id="SSF46785">
    <property type="entry name" value="Winged helix' DNA-binding domain"/>
    <property type="match status" value="1"/>
</dbReference>
<dbReference type="SMART" id="SM00347">
    <property type="entry name" value="HTH_MARR"/>
    <property type="match status" value="1"/>
</dbReference>
<dbReference type="Proteomes" id="UP001319861">
    <property type="component" value="Chromosome"/>
</dbReference>
<evidence type="ECO:0000313" key="2">
    <source>
        <dbReference type="EMBL" id="BCT74393.1"/>
    </source>
</evidence>
<dbReference type="PROSITE" id="PS50995">
    <property type="entry name" value="HTH_MARR_2"/>
    <property type="match status" value="1"/>
</dbReference>
<feature type="domain" description="HTH marR-type" evidence="1">
    <location>
        <begin position="29"/>
        <end position="166"/>
    </location>
</feature>